<feature type="compositionally biased region" description="Polar residues" evidence="1">
    <location>
        <begin position="26"/>
        <end position="39"/>
    </location>
</feature>
<dbReference type="PANTHER" id="PTHR38887">
    <property type="entry name" value="CHROMOSOME 21, WHOLE GENOME SHOTGUN SEQUENCE"/>
    <property type="match status" value="1"/>
</dbReference>
<dbReference type="Proteomes" id="UP000325945">
    <property type="component" value="Unassembled WGS sequence"/>
</dbReference>
<name>A0A5N6XJ77_9EURO</name>
<feature type="region of interest" description="Disordered" evidence="1">
    <location>
        <begin position="134"/>
        <end position="156"/>
    </location>
</feature>
<accession>A0A5N6XJ77</accession>
<dbReference type="EMBL" id="ML741764">
    <property type="protein sequence ID" value="KAE8332858.1"/>
    <property type="molecule type" value="Genomic_DNA"/>
</dbReference>
<organism evidence="2 3">
    <name type="scientific">Aspergillus sergii</name>
    <dbReference type="NCBI Taxonomy" id="1034303"/>
    <lineage>
        <taxon>Eukaryota</taxon>
        <taxon>Fungi</taxon>
        <taxon>Dikarya</taxon>
        <taxon>Ascomycota</taxon>
        <taxon>Pezizomycotina</taxon>
        <taxon>Eurotiomycetes</taxon>
        <taxon>Eurotiomycetidae</taxon>
        <taxon>Eurotiales</taxon>
        <taxon>Aspergillaceae</taxon>
        <taxon>Aspergillus</taxon>
        <taxon>Aspergillus subgen. Circumdati</taxon>
    </lineage>
</organism>
<evidence type="ECO:0000313" key="2">
    <source>
        <dbReference type="EMBL" id="KAE8332858.1"/>
    </source>
</evidence>
<evidence type="ECO:0000313" key="3">
    <source>
        <dbReference type="Proteomes" id="UP000325945"/>
    </source>
</evidence>
<gene>
    <name evidence="2" type="ORF">BDV39DRAFT_199859</name>
</gene>
<evidence type="ECO:0000256" key="1">
    <source>
        <dbReference type="SAM" id="MobiDB-lite"/>
    </source>
</evidence>
<proteinExistence type="predicted"/>
<dbReference type="PANTHER" id="PTHR38887:SF1">
    <property type="entry name" value="RAS MODIFICATION PROTEIN ERF4"/>
    <property type="match status" value="1"/>
</dbReference>
<dbReference type="InterPro" id="IPR053221">
    <property type="entry name" value="Burnettramic_acid_biosynth"/>
</dbReference>
<dbReference type="AlphaFoldDB" id="A0A5N6XJ77"/>
<feature type="compositionally biased region" description="Polar residues" evidence="1">
    <location>
        <begin position="82"/>
        <end position="102"/>
    </location>
</feature>
<feature type="region of interest" description="Disordered" evidence="1">
    <location>
        <begin position="26"/>
        <end position="46"/>
    </location>
</feature>
<sequence>MGKLLVKLIESDIGFTWDAIHAARNRSSNHGEASASSPLRSLPTGDGEYVVTDDHITDELFRQGYAELPAYPDGIAELPASSDDNQQSKGAEAGYNSNVYSESKNLDDLEREVNQDEAVWELDGTAQQVRLPTYKELEPATAAAGQTEETKEEEKESMVRGLVQMAGPVQTVQRIPCPVIIPQRRPGNKDRGFVRAYAPVLADCSINQDVFLNFLEDFFQASKAAPWIEVVYVAAGIVGFFPETAAQITSIIVQTVTGTAREIQSRHRTNTFLDQVNQDLFMPRGLYAWSWPLKRMSQASKAEPLASYLRNEHGQKAVKNIRLASGKTHGQIELPEAAPLVYPDLDRAAERTMEDKGREAEGTREKMKSAGAWVQDYMDRKAQASYVKAKNPGSSLAVPESGRKGFVSRYNDPNHPVNNGKITSVLTGGLIGSKPGLIERAATSIRESQVSRRIARGEPPSEPIKEKWQRYQRKKKPGLAKKVLQQDVLYLLIVNMPTEEELQQ</sequence>
<feature type="region of interest" description="Disordered" evidence="1">
    <location>
        <begin position="73"/>
        <end position="102"/>
    </location>
</feature>
<protein>
    <submittedName>
        <fullName evidence="2">Uncharacterized protein</fullName>
    </submittedName>
</protein>
<keyword evidence="3" id="KW-1185">Reference proteome</keyword>
<reference evidence="3" key="1">
    <citation type="submission" date="2019-04" db="EMBL/GenBank/DDBJ databases">
        <title>Friends and foes A comparative genomics studyof 23 Aspergillus species from section Flavi.</title>
        <authorList>
            <consortium name="DOE Joint Genome Institute"/>
            <person name="Kjaerbolling I."/>
            <person name="Vesth T."/>
            <person name="Frisvad J.C."/>
            <person name="Nybo J.L."/>
            <person name="Theobald S."/>
            <person name="Kildgaard S."/>
            <person name="Isbrandt T."/>
            <person name="Kuo A."/>
            <person name="Sato A."/>
            <person name="Lyhne E.K."/>
            <person name="Kogle M.E."/>
            <person name="Wiebenga A."/>
            <person name="Kun R.S."/>
            <person name="Lubbers R.J."/>
            <person name="Makela M.R."/>
            <person name="Barry K."/>
            <person name="Chovatia M."/>
            <person name="Clum A."/>
            <person name="Daum C."/>
            <person name="Haridas S."/>
            <person name="He G."/>
            <person name="LaButti K."/>
            <person name="Lipzen A."/>
            <person name="Mondo S."/>
            <person name="Riley R."/>
            <person name="Salamov A."/>
            <person name="Simmons B.A."/>
            <person name="Magnuson J.K."/>
            <person name="Henrissat B."/>
            <person name="Mortensen U.H."/>
            <person name="Larsen T.O."/>
            <person name="Devries R.P."/>
            <person name="Grigoriev I.V."/>
            <person name="Machida M."/>
            <person name="Baker S.E."/>
            <person name="Andersen M.R."/>
        </authorList>
    </citation>
    <scope>NUCLEOTIDE SEQUENCE [LARGE SCALE GENOMIC DNA]</scope>
    <source>
        <strain evidence="3">CBS 130017</strain>
    </source>
</reference>